<comment type="caution">
    <text evidence="10">The sequence shown here is derived from an EMBL/GenBank/DDBJ whole genome shotgun (WGS) entry which is preliminary data.</text>
</comment>
<evidence type="ECO:0000256" key="4">
    <source>
        <dbReference type="ARBA" id="ARBA00022692"/>
    </source>
</evidence>
<evidence type="ECO:0000256" key="5">
    <source>
        <dbReference type="ARBA" id="ARBA00022781"/>
    </source>
</evidence>
<evidence type="ECO:0000256" key="2">
    <source>
        <dbReference type="ARBA" id="ARBA00008328"/>
    </source>
</evidence>
<dbReference type="GO" id="GO:0000220">
    <property type="term" value="C:vacuolar proton-transporting V-type ATPase, V0 domain"/>
    <property type="evidence" value="ECO:0007669"/>
    <property type="project" value="TreeGrafter"/>
</dbReference>
<evidence type="ECO:0000256" key="3">
    <source>
        <dbReference type="ARBA" id="ARBA00022448"/>
    </source>
</evidence>
<feature type="transmembrane region" description="Helical" evidence="9">
    <location>
        <begin position="80"/>
        <end position="99"/>
    </location>
</feature>
<dbReference type="PANTHER" id="PTHR12263:SF0">
    <property type="entry name" value="V-TYPE PROTON ATPASE SUBUNIT"/>
    <property type="match status" value="1"/>
</dbReference>
<dbReference type="EMBL" id="MU793618">
    <property type="protein sequence ID" value="KAJ3780986.1"/>
    <property type="molecule type" value="Genomic_DNA"/>
</dbReference>
<keyword evidence="3" id="KW-0813">Transport</keyword>
<comment type="subcellular location">
    <subcellularLocation>
        <location evidence="1">Endomembrane system</location>
        <topology evidence="1">Multi-pass membrane protein</topology>
    </subcellularLocation>
</comment>
<dbReference type="PANTHER" id="PTHR12263">
    <property type="entry name" value="VACUOLAR ATP SYNTHASE SUBUNIT H"/>
    <property type="match status" value="1"/>
</dbReference>
<reference evidence="10" key="1">
    <citation type="submission" date="2022-08" db="EMBL/GenBank/DDBJ databases">
        <authorList>
            <consortium name="DOE Joint Genome Institute"/>
            <person name="Min B."/>
            <person name="Riley R."/>
            <person name="Sierra-Patev S."/>
            <person name="Naranjo-Ortiz M."/>
            <person name="Looney B."/>
            <person name="Konkel Z."/>
            <person name="Slot J.C."/>
            <person name="Sakamoto Y."/>
            <person name="Steenwyk J.L."/>
            <person name="Rokas A."/>
            <person name="Carro J."/>
            <person name="Camarero S."/>
            <person name="Ferreira P."/>
            <person name="Molpeceres G."/>
            <person name="Ruiz-Duenas F.J."/>
            <person name="Serrano A."/>
            <person name="Henrissat B."/>
            <person name="Drula E."/>
            <person name="Hughes K.W."/>
            <person name="Mata J.L."/>
            <person name="Ishikawa N.K."/>
            <person name="Vargas-Isla R."/>
            <person name="Ushijima S."/>
            <person name="Smith C.A."/>
            <person name="Ahrendt S."/>
            <person name="Andreopoulos W."/>
            <person name="He G."/>
            <person name="Labutti K."/>
            <person name="Lipzen A."/>
            <person name="Ng V."/>
            <person name="Sandor L."/>
            <person name="Barry K."/>
            <person name="Martinez A.T."/>
            <person name="Xiao Y."/>
            <person name="Gibbons J.G."/>
            <person name="Terashima K."/>
            <person name="Hibbett D.S."/>
            <person name="Grigoriev I.V."/>
        </authorList>
    </citation>
    <scope>NUCLEOTIDE SEQUENCE</scope>
    <source>
        <strain evidence="10">TFB10291</strain>
    </source>
</reference>
<evidence type="ECO:0000256" key="8">
    <source>
        <dbReference type="ARBA" id="ARBA00023136"/>
    </source>
</evidence>
<accession>A0AA38KDJ7</accession>
<keyword evidence="7" id="KW-0406">Ion transport</keyword>
<evidence type="ECO:0000256" key="6">
    <source>
        <dbReference type="ARBA" id="ARBA00022989"/>
    </source>
</evidence>
<keyword evidence="8 9" id="KW-0472">Membrane</keyword>
<dbReference type="GO" id="GO:0012505">
    <property type="term" value="C:endomembrane system"/>
    <property type="evidence" value="ECO:0007669"/>
    <property type="project" value="UniProtKB-SubCell"/>
</dbReference>
<evidence type="ECO:0000256" key="9">
    <source>
        <dbReference type="SAM" id="Phobius"/>
    </source>
</evidence>
<dbReference type="AlphaFoldDB" id="A0AA38KDJ7"/>
<dbReference type="Proteomes" id="UP001163798">
    <property type="component" value="Unassembled WGS sequence"/>
</dbReference>
<dbReference type="Pfam" id="PF05493">
    <property type="entry name" value="ATP_synt_H"/>
    <property type="match status" value="1"/>
</dbReference>
<evidence type="ECO:0000256" key="7">
    <source>
        <dbReference type="ARBA" id="ARBA00023065"/>
    </source>
</evidence>
<dbReference type="InterPro" id="IPR008389">
    <property type="entry name" value="ATPase_V0-cplx_e1/e2_su"/>
</dbReference>
<dbReference type="GO" id="GO:0007035">
    <property type="term" value="P:vacuolar acidification"/>
    <property type="evidence" value="ECO:0007669"/>
    <property type="project" value="TreeGrafter"/>
</dbReference>
<keyword evidence="5" id="KW-0375">Hydrogen ion transport</keyword>
<keyword evidence="6 9" id="KW-1133">Transmembrane helix</keyword>
<evidence type="ECO:0000313" key="10">
    <source>
        <dbReference type="EMBL" id="KAJ3780986.1"/>
    </source>
</evidence>
<keyword evidence="4 9" id="KW-0812">Transmembrane</keyword>
<evidence type="ECO:0000256" key="1">
    <source>
        <dbReference type="ARBA" id="ARBA00004127"/>
    </source>
</evidence>
<keyword evidence="11" id="KW-1185">Reference proteome</keyword>
<name>A0AA38KDJ7_9AGAR</name>
<dbReference type="GO" id="GO:0046961">
    <property type="term" value="F:proton-transporting ATPase activity, rotational mechanism"/>
    <property type="evidence" value="ECO:0007669"/>
    <property type="project" value="InterPro"/>
</dbReference>
<sequence length="115" mass="12619">MKTLLPDWPLTFYVRILRAAVVANELIYPTLLFTATTTTPSDLVMPSVLPVLFGLVIAVVLMACAAIFTPKGPQQVLIRTSLMLALAACYLMWMVTYLAQLHPLIAPTRSLKGES</sequence>
<organism evidence="10 11">
    <name type="scientific">Lentinula aff. detonsa</name>
    <dbReference type="NCBI Taxonomy" id="2804958"/>
    <lineage>
        <taxon>Eukaryota</taxon>
        <taxon>Fungi</taxon>
        <taxon>Dikarya</taxon>
        <taxon>Basidiomycota</taxon>
        <taxon>Agaricomycotina</taxon>
        <taxon>Agaricomycetes</taxon>
        <taxon>Agaricomycetidae</taxon>
        <taxon>Agaricales</taxon>
        <taxon>Marasmiineae</taxon>
        <taxon>Omphalotaceae</taxon>
        <taxon>Lentinula</taxon>
    </lineage>
</organism>
<proteinExistence type="inferred from homology"/>
<evidence type="ECO:0000313" key="11">
    <source>
        <dbReference type="Proteomes" id="UP001163798"/>
    </source>
</evidence>
<comment type="similarity">
    <text evidence="2">Belongs to the V-ATPase e1/e2 subunit family.</text>
</comment>
<protein>
    <submittedName>
        <fullName evidence="10">ATP synthase subunit H-domain-containing protein</fullName>
    </submittedName>
</protein>
<gene>
    <name evidence="10" type="ORF">GGU10DRAFT_368101</name>
</gene>
<feature type="transmembrane region" description="Helical" evidence="9">
    <location>
        <begin position="47"/>
        <end position="68"/>
    </location>
</feature>